<dbReference type="SUPFAM" id="SSF52540">
    <property type="entry name" value="P-loop containing nucleoside triphosphate hydrolases"/>
    <property type="match status" value="1"/>
</dbReference>
<evidence type="ECO:0000256" key="1">
    <source>
        <dbReference type="ARBA" id="ARBA00006976"/>
    </source>
</evidence>
<dbReference type="EMBL" id="FOIL01000033">
    <property type="protein sequence ID" value="SET69490.1"/>
    <property type="molecule type" value="Genomic_DNA"/>
</dbReference>
<sequence length="280" mass="31142">MSLKEKEKKEIRRDSRKKTERERKDNMSKIIAIANQKGGVGKTTTAINLSACLAEKKKKVLAVDMDPQGNMTSGLGLPKGEIDNTVYELMMGDASFEECVQRGAEDSLDVIASDSDLAGAEIELLSTEKKEKRLSEVLNKVRDKYDFIIIDCPPSLSLLTLNSLTAADSVLIPIQCEYYALEGLSQVLRTVELVSKKMNPDLKLEGIVFTMFDSRTNLASEVVNNVHENFQGHIFKTLIPRNVRLAEAPSFGLPINHYSSRSSGAESYRSLAKEVIRLNR</sequence>
<dbReference type="InterPro" id="IPR025669">
    <property type="entry name" value="AAA_dom"/>
</dbReference>
<keyword evidence="8" id="KW-1185">Reference proteome</keyword>
<proteinExistence type="inferred from homology"/>
<evidence type="ECO:0000256" key="5">
    <source>
        <dbReference type="SAM" id="MobiDB-lite"/>
    </source>
</evidence>
<reference evidence="7 8" key="1">
    <citation type="submission" date="2016-10" db="EMBL/GenBank/DDBJ databases">
        <authorList>
            <person name="de Groot N.N."/>
        </authorList>
    </citation>
    <scope>NUCLEOTIDE SEQUENCE [LARGE SCALE GENOMIC DNA]</scope>
    <source>
        <strain evidence="7 8">KH1P1</strain>
    </source>
</reference>
<protein>
    <recommendedName>
        <fullName evidence="4">Sporulation initiation inhibitor protein Soj</fullName>
    </recommendedName>
</protein>
<evidence type="ECO:0000313" key="7">
    <source>
        <dbReference type="EMBL" id="SET69490.1"/>
    </source>
</evidence>
<comment type="subunit">
    <text evidence="3">Dimerizes in the presence of ATP but not ADP; ATP-binding is required for double-stranded (ds)DNA-binding. Interacts with DnaA.</text>
</comment>
<dbReference type="STRING" id="1526.SAMN02910262_01079"/>
<dbReference type="Gene3D" id="3.40.50.300">
    <property type="entry name" value="P-loop containing nucleotide triphosphate hydrolases"/>
    <property type="match status" value="1"/>
</dbReference>
<dbReference type="Proteomes" id="UP000199820">
    <property type="component" value="Unassembled WGS sequence"/>
</dbReference>
<dbReference type="PANTHER" id="PTHR13696">
    <property type="entry name" value="P-LOOP CONTAINING NUCLEOSIDE TRIPHOSPHATE HYDROLASE"/>
    <property type="match status" value="1"/>
</dbReference>
<feature type="region of interest" description="Disordered" evidence="5">
    <location>
        <begin position="1"/>
        <end position="26"/>
    </location>
</feature>
<dbReference type="PANTHER" id="PTHR13696:SF52">
    <property type="entry name" value="PARA FAMILY PROTEIN CT_582"/>
    <property type="match status" value="1"/>
</dbReference>
<comment type="similarity">
    <text evidence="1">Belongs to the ParA family.</text>
</comment>
<evidence type="ECO:0000256" key="4">
    <source>
        <dbReference type="ARBA" id="ARBA00071824"/>
    </source>
</evidence>
<dbReference type="CDD" id="cd02042">
    <property type="entry name" value="ParAB_family"/>
    <property type="match status" value="1"/>
</dbReference>
<dbReference type="eggNOG" id="COG1192">
    <property type="taxonomic scope" value="Bacteria"/>
</dbReference>
<comment type="catalytic activity">
    <reaction evidence="2">
        <text>ATP + H2O = ADP + phosphate + H(+)</text>
        <dbReference type="Rhea" id="RHEA:13065"/>
        <dbReference type="ChEBI" id="CHEBI:15377"/>
        <dbReference type="ChEBI" id="CHEBI:15378"/>
        <dbReference type="ChEBI" id="CHEBI:30616"/>
        <dbReference type="ChEBI" id="CHEBI:43474"/>
        <dbReference type="ChEBI" id="CHEBI:456216"/>
    </reaction>
</comment>
<evidence type="ECO:0000256" key="2">
    <source>
        <dbReference type="ARBA" id="ARBA00049360"/>
    </source>
</evidence>
<dbReference type="Pfam" id="PF13614">
    <property type="entry name" value="AAA_31"/>
    <property type="match status" value="1"/>
</dbReference>
<feature type="domain" description="AAA" evidence="6">
    <location>
        <begin position="28"/>
        <end position="203"/>
    </location>
</feature>
<name>A0A1I0GF28_9FIRM</name>
<gene>
    <name evidence="7" type="ORF">SAMN04487771_103314</name>
</gene>
<dbReference type="FunFam" id="3.40.50.300:FF:000285">
    <property type="entry name" value="Sporulation initiation inhibitor Soj"/>
    <property type="match status" value="1"/>
</dbReference>
<evidence type="ECO:0000313" key="8">
    <source>
        <dbReference type="Proteomes" id="UP000199820"/>
    </source>
</evidence>
<dbReference type="AlphaFoldDB" id="A0A1I0GF28"/>
<accession>A0A1I0GF28</accession>
<organism evidence="7 8">
    <name type="scientific">[Clostridium] aminophilum</name>
    <dbReference type="NCBI Taxonomy" id="1526"/>
    <lineage>
        <taxon>Bacteria</taxon>
        <taxon>Bacillati</taxon>
        <taxon>Bacillota</taxon>
        <taxon>Clostridia</taxon>
        <taxon>Lachnospirales</taxon>
        <taxon>Lachnospiraceae</taxon>
    </lineage>
</organism>
<dbReference type="InterPro" id="IPR050678">
    <property type="entry name" value="DNA_Partitioning_ATPase"/>
</dbReference>
<evidence type="ECO:0000259" key="6">
    <source>
        <dbReference type="Pfam" id="PF13614"/>
    </source>
</evidence>
<evidence type="ECO:0000256" key="3">
    <source>
        <dbReference type="ARBA" id="ARBA00062323"/>
    </source>
</evidence>
<dbReference type="InterPro" id="IPR027417">
    <property type="entry name" value="P-loop_NTPase"/>
</dbReference>